<dbReference type="GeneID" id="19406130"/>
<dbReference type="STRING" id="671987.R0K071"/>
<protein>
    <recommendedName>
        <fullName evidence="9">Cytochrome b5 heme-binding domain-containing protein</fullName>
    </recommendedName>
</protein>
<evidence type="ECO:0000313" key="11">
    <source>
        <dbReference type="Proteomes" id="UP000016935"/>
    </source>
</evidence>
<evidence type="ECO:0000256" key="8">
    <source>
        <dbReference type="RuleBase" id="RU362121"/>
    </source>
</evidence>
<sequence length="94" mass="10313">MSQVSDFSIAEVANHGKGKNIWICIQGNVYDISKFIEEHPGGEEILRSFAGKDATEAFQDAAHSEEVKPIMERLLIGTVPLLVSQGTPQWQNAS</sequence>
<keyword evidence="3" id="KW-0812">Transmembrane</keyword>
<dbReference type="SUPFAM" id="SSF55856">
    <property type="entry name" value="Cytochrome b5-like heme/steroid binding domain"/>
    <property type="match status" value="1"/>
</dbReference>
<dbReference type="OrthoDB" id="260519at2759"/>
<dbReference type="GO" id="GO:0046872">
    <property type="term" value="F:metal ion binding"/>
    <property type="evidence" value="ECO:0007669"/>
    <property type="project" value="UniProtKB-UniRule"/>
</dbReference>
<dbReference type="InterPro" id="IPR018506">
    <property type="entry name" value="Cyt_B5_heme-BS"/>
</dbReference>
<name>R0K071_EXST2</name>
<dbReference type="Proteomes" id="UP000016935">
    <property type="component" value="Unassembled WGS sequence"/>
</dbReference>
<keyword evidence="5 8" id="KW-0408">Iron</keyword>
<evidence type="ECO:0000256" key="3">
    <source>
        <dbReference type="ARBA" id="ARBA00022692"/>
    </source>
</evidence>
<dbReference type="EMBL" id="KB908833">
    <property type="protein sequence ID" value="EOA83079.1"/>
    <property type="molecule type" value="Genomic_DNA"/>
</dbReference>
<dbReference type="AlphaFoldDB" id="R0K071"/>
<dbReference type="eggNOG" id="KOG0537">
    <property type="taxonomic scope" value="Eukaryota"/>
</dbReference>
<keyword evidence="4 8" id="KW-0479">Metal-binding</keyword>
<dbReference type="InterPro" id="IPR036400">
    <property type="entry name" value="Cyt_B5-like_heme/steroid_sf"/>
</dbReference>
<accession>R0K071</accession>
<keyword evidence="6" id="KW-0472">Membrane</keyword>
<dbReference type="InterPro" id="IPR050668">
    <property type="entry name" value="Cytochrome_b5"/>
</dbReference>
<dbReference type="FunFam" id="3.10.120.10:FF:000002">
    <property type="entry name" value="Cytochrome b5 type B"/>
    <property type="match status" value="1"/>
</dbReference>
<dbReference type="PROSITE" id="PS00191">
    <property type="entry name" value="CYTOCHROME_B5_1"/>
    <property type="match status" value="1"/>
</dbReference>
<reference evidence="10 11" key="2">
    <citation type="journal article" date="2013" name="PLoS Genet.">
        <title>Comparative genome structure, secondary metabolite, and effector coding capacity across Cochliobolus pathogens.</title>
        <authorList>
            <person name="Condon B.J."/>
            <person name="Leng Y."/>
            <person name="Wu D."/>
            <person name="Bushley K.E."/>
            <person name="Ohm R.A."/>
            <person name="Otillar R."/>
            <person name="Martin J."/>
            <person name="Schackwitz W."/>
            <person name="Grimwood J."/>
            <person name="MohdZainudin N."/>
            <person name="Xue C."/>
            <person name="Wang R."/>
            <person name="Manning V.A."/>
            <person name="Dhillon B."/>
            <person name="Tu Z.J."/>
            <person name="Steffenson B.J."/>
            <person name="Salamov A."/>
            <person name="Sun H."/>
            <person name="Lowry S."/>
            <person name="LaButti K."/>
            <person name="Han J."/>
            <person name="Copeland A."/>
            <person name="Lindquist E."/>
            <person name="Barry K."/>
            <person name="Schmutz J."/>
            <person name="Baker S.E."/>
            <person name="Ciuffetti L.M."/>
            <person name="Grigoriev I.V."/>
            <person name="Zhong S."/>
            <person name="Turgeon B.G."/>
        </authorList>
    </citation>
    <scope>NUCLEOTIDE SEQUENCE [LARGE SCALE GENOMIC DNA]</scope>
    <source>
        <strain evidence="11">28A</strain>
    </source>
</reference>
<keyword evidence="2 8" id="KW-0349">Heme</keyword>
<evidence type="ECO:0000256" key="2">
    <source>
        <dbReference type="ARBA" id="ARBA00022617"/>
    </source>
</evidence>
<dbReference type="Gene3D" id="3.10.120.10">
    <property type="entry name" value="Cytochrome b5-like heme/steroid binding domain"/>
    <property type="match status" value="1"/>
</dbReference>
<feature type="domain" description="Cytochrome b5 heme-binding" evidence="9">
    <location>
        <begin position="4"/>
        <end position="80"/>
    </location>
</feature>
<dbReference type="GO" id="GO:0016020">
    <property type="term" value="C:membrane"/>
    <property type="evidence" value="ECO:0007669"/>
    <property type="project" value="UniProtKB-SubCell"/>
</dbReference>
<dbReference type="SMART" id="SM01117">
    <property type="entry name" value="Cyt-b5"/>
    <property type="match status" value="1"/>
</dbReference>
<dbReference type="GO" id="GO:0020037">
    <property type="term" value="F:heme binding"/>
    <property type="evidence" value="ECO:0007669"/>
    <property type="project" value="UniProtKB-UniRule"/>
</dbReference>
<gene>
    <name evidence="10" type="ORF">SETTUDRAFT_94846</name>
</gene>
<organism evidence="10 11">
    <name type="scientific">Exserohilum turcicum (strain 28A)</name>
    <name type="common">Northern leaf blight fungus</name>
    <name type="synonym">Setosphaeria turcica</name>
    <dbReference type="NCBI Taxonomy" id="671987"/>
    <lineage>
        <taxon>Eukaryota</taxon>
        <taxon>Fungi</taxon>
        <taxon>Dikarya</taxon>
        <taxon>Ascomycota</taxon>
        <taxon>Pezizomycotina</taxon>
        <taxon>Dothideomycetes</taxon>
        <taxon>Pleosporomycetidae</taxon>
        <taxon>Pleosporales</taxon>
        <taxon>Pleosporineae</taxon>
        <taxon>Pleosporaceae</taxon>
        <taxon>Exserohilum</taxon>
    </lineage>
</organism>
<evidence type="ECO:0000256" key="1">
    <source>
        <dbReference type="ARBA" id="ARBA00004370"/>
    </source>
</evidence>
<evidence type="ECO:0000256" key="7">
    <source>
        <dbReference type="ARBA" id="ARBA00038168"/>
    </source>
</evidence>
<dbReference type="Pfam" id="PF00173">
    <property type="entry name" value="Cyt-b5"/>
    <property type="match status" value="1"/>
</dbReference>
<dbReference type="HOGENOM" id="CLU_102602_4_3_1"/>
<dbReference type="PRINTS" id="PR00363">
    <property type="entry name" value="CYTOCHROMEB5"/>
</dbReference>
<proteinExistence type="inferred from homology"/>
<dbReference type="InterPro" id="IPR001199">
    <property type="entry name" value="Cyt_B5-like_heme/steroid-bd"/>
</dbReference>
<reference evidence="10 11" key="1">
    <citation type="journal article" date="2012" name="PLoS Pathog.">
        <title>Diverse lifestyles and strategies of plant pathogenesis encoded in the genomes of eighteen Dothideomycetes fungi.</title>
        <authorList>
            <person name="Ohm R.A."/>
            <person name="Feau N."/>
            <person name="Henrissat B."/>
            <person name="Schoch C.L."/>
            <person name="Horwitz B.A."/>
            <person name="Barry K.W."/>
            <person name="Condon B.J."/>
            <person name="Copeland A.C."/>
            <person name="Dhillon B."/>
            <person name="Glaser F."/>
            <person name="Hesse C.N."/>
            <person name="Kosti I."/>
            <person name="LaButti K."/>
            <person name="Lindquist E.A."/>
            <person name="Lucas S."/>
            <person name="Salamov A.A."/>
            <person name="Bradshaw R.E."/>
            <person name="Ciuffetti L."/>
            <person name="Hamelin R.C."/>
            <person name="Kema G.H.J."/>
            <person name="Lawrence C."/>
            <person name="Scott J.A."/>
            <person name="Spatafora J.W."/>
            <person name="Turgeon B.G."/>
            <person name="de Wit P.J.G.M."/>
            <person name="Zhong S."/>
            <person name="Goodwin S.B."/>
            <person name="Grigoriev I.V."/>
        </authorList>
    </citation>
    <scope>NUCLEOTIDE SEQUENCE [LARGE SCALE GENOMIC DNA]</scope>
    <source>
        <strain evidence="11">28A</strain>
    </source>
</reference>
<dbReference type="RefSeq" id="XP_008028908.1">
    <property type="nucleotide sequence ID" value="XM_008030717.1"/>
</dbReference>
<dbReference type="PANTHER" id="PTHR19359">
    <property type="entry name" value="CYTOCHROME B5"/>
    <property type="match status" value="1"/>
</dbReference>
<evidence type="ECO:0000256" key="6">
    <source>
        <dbReference type="ARBA" id="ARBA00023136"/>
    </source>
</evidence>
<evidence type="ECO:0000313" key="10">
    <source>
        <dbReference type="EMBL" id="EOA83079.1"/>
    </source>
</evidence>
<keyword evidence="11" id="KW-1185">Reference proteome</keyword>
<comment type="subcellular location">
    <subcellularLocation>
        <location evidence="1">Membrane</location>
    </subcellularLocation>
</comment>
<evidence type="ECO:0000256" key="5">
    <source>
        <dbReference type="ARBA" id="ARBA00023004"/>
    </source>
</evidence>
<dbReference type="PANTHER" id="PTHR19359:SF14">
    <property type="entry name" value="CYTOCHROME B5 A"/>
    <property type="match status" value="1"/>
</dbReference>
<dbReference type="PROSITE" id="PS50255">
    <property type="entry name" value="CYTOCHROME_B5_2"/>
    <property type="match status" value="1"/>
</dbReference>
<evidence type="ECO:0000259" key="9">
    <source>
        <dbReference type="PROSITE" id="PS50255"/>
    </source>
</evidence>
<evidence type="ECO:0000256" key="4">
    <source>
        <dbReference type="ARBA" id="ARBA00022723"/>
    </source>
</evidence>
<comment type="similarity">
    <text evidence="7 8">Belongs to the cytochrome b5 family.</text>
</comment>